<dbReference type="EMBL" id="CP036150">
    <property type="protein sequence ID" value="QEN08665.1"/>
    <property type="molecule type" value="Genomic_DNA"/>
</dbReference>
<organism evidence="2 3">
    <name type="scientific">Oceanispirochaeta crateris</name>
    <dbReference type="NCBI Taxonomy" id="2518645"/>
    <lineage>
        <taxon>Bacteria</taxon>
        <taxon>Pseudomonadati</taxon>
        <taxon>Spirochaetota</taxon>
        <taxon>Spirochaetia</taxon>
        <taxon>Spirochaetales</taxon>
        <taxon>Spirochaetaceae</taxon>
        <taxon>Oceanispirochaeta</taxon>
    </lineage>
</organism>
<gene>
    <name evidence="2" type="ORF">EXM22_11950</name>
</gene>
<evidence type="ECO:0000313" key="3">
    <source>
        <dbReference type="Proteomes" id="UP000324209"/>
    </source>
</evidence>
<sequence length="88" mass="10228">MIISRRARIPPENRNPRIAAQNGNRRTAKRRVKTSFNMKPTPVKISVKIKNKNFRKNTPENTIRRAMPINCNIELPHFAKSSIISYQT</sequence>
<dbReference type="Proteomes" id="UP000324209">
    <property type="component" value="Chromosome"/>
</dbReference>
<protein>
    <submittedName>
        <fullName evidence="2">Uncharacterized protein</fullName>
    </submittedName>
</protein>
<name>A0A5C1QKI9_9SPIO</name>
<accession>A0A5C1QKI9</accession>
<dbReference type="AlphaFoldDB" id="A0A5C1QKI9"/>
<keyword evidence="3" id="KW-1185">Reference proteome</keyword>
<dbReference type="RefSeq" id="WP_149486746.1">
    <property type="nucleotide sequence ID" value="NZ_CP036150.1"/>
</dbReference>
<dbReference type="KEGG" id="ock:EXM22_11950"/>
<evidence type="ECO:0000256" key="1">
    <source>
        <dbReference type="SAM" id="MobiDB-lite"/>
    </source>
</evidence>
<evidence type="ECO:0000313" key="2">
    <source>
        <dbReference type="EMBL" id="QEN08665.1"/>
    </source>
</evidence>
<proteinExistence type="predicted"/>
<feature type="region of interest" description="Disordered" evidence="1">
    <location>
        <begin position="1"/>
        <end position="30"/>
    </location>
</feature>
<reference evidence="2 3" key="1">
    <citation type="submission" date="2019-02" db="EMBL/GenBank/DDBJ databases">
        <title>Complete Genome Sequence and Methylome Analysis of free living Spirochaetas.</title>
        <authorList>
            <person name="Fomenkov A."/>
            <person name="Dubinina G."/>
            <person name="Leshcheva N."/>
            <person name="Mikheeva N."/>
            <person name="Grabovich M."/>
            <person name="Vincze T."/>
            <person name="Roberts R.J."/>
        </authorList>
    </citation>
    <scope>NUCLEOTIDE SEQUENCE [LARGE SCALE GENOMIC DNA]</scope>
    <source>
        <strain evidence="2 3">K2</strain>
    </source>
</reference>